<feature type="region of interest" description="Disordered" evidence="1">
    <location>
        <begin position="358"/>
        <end position="380"/>
    </location>
</feature>
<comment type="caution">
    <text evidence="2">The sequence shown here is derived from an EMBL/GenBank/DDBJ whole genome shotgun (WGS) entry which is preliminary data.</text>
</comment>
<dbReference type="Proteomes" id="UP001159363">
    <property type="component" value="Chromosome 11"/>
</dbReference>
<evidence type="ECO:0000313" key="2">
    <source>
        <dbReference type="EMBL" id="KAJ8871823.1"/>
    </source>
</evidence>
<evidence type="ECO:0000256" key="1">
    <source>
        <dbReference type="SAM" id="MobiDB-lite"/>
    </source>
</evidence>
<feature type="compositionally biased region" description="Basic and acidic residues" evidence="1">
    <location>
        <begin position="363"/>
        <end position="380"/>
    </location>
</feature>
<evidence type="ECO:0000313" key="3">
    <source>
        <dbReference type="Proteomes" id="UP001159363"/>
    </source>
</evidence>
<sequence length="380" mass="43518">MCNSIRCCDLAAEPPTTLSNTSFTKRPRDTNNTDDDADYNPKQDDSVSNDSSEEGRVQEGGCAEGDSKPPSKQPKHPGKKKKQDGSMNGKGINNQNCVTTDRKGRVHEEKNVKTIEHGTPEVKKVAVTANKLHIRRAEKGRKKMDKAKQEVDNDESLKAVCVDLQKMPSTPVPTCTKVYYSRQLWTYNFCVHDIGTGNACMYLCYEGQASRDGENHCNWDFAMIDNTKRILKRGVFVPNDWSAIIVQTNRKFFLVKNVMDDDFLALDEIQPLFVKKNEPWTSFYKTTFFEDTPFSKYSMLTKTVTGGVPKELPSLMSERNKKKVEAAKHKVLLDLLPFVFPVHHAFYRSLDYDRKPQVQTRQNVREEQKTYREPRKKTLE</sequence>
<feature type="region of interest" description="Disordered" evidence="1">
    <location>
        <begin position="13"/>
        <end position="106"/>
    </location>
</feature>
<dbReference type="EMBL" id="JARBHB010000012">
    <property type="protein sequence ID" value="KAJ8871823.1"/>
    <property type="molecule type" value="Genomic_DNA"/>
</dbReference>
<feature type="compositionally biased region" description="Basic residues" evidence="1">
    <location>
        <begin position="73"/>
        <end position="82"/>
    </location>
</feature>
<organism evidence="2 3">
    <name type="scientific">Dryococelus australis</name>
    <dbReference type="NCBI Taxonomy" id="614101"/>
    <lineage>
        <taxon>Eukaryota</taxon>
        <taxon>Metazoa</taxon>
        <taxon>Ecdysozoa</taxon>
        <taxon>Arthropoda</taxon>
        <taxon>Hexapoda</taxon>
        <taxon>Insecta</taxon>
        <taxon>Pterygota</taxon>
        <taxon>Neoptera</taxon>
        <taxon>Polyneoptera</taxon>
        <taxon>Phasmatodea</taxon>
        <taxon>Verophasmatodea</taxon>
        <taxon>Anareolatae</taxon>
        <taxon>Phasmatidae</taxon>
        <taxon>Eurycanthinae</taxon>
        <taxon>Dryococelus</taxon>
    </lineage>
</organism>
<keyword evidence="3" id="KW-1185">Reference proteome</keyword>
<protein>
    <submittedName>
        <fullName evidence="2">Uncharacterized protein</fullName>
    </submittedName>
</protein>
<name>A0ABQ9GII1_9NEOP</name>
<reference evidence="2 3" key="1">
    <citation type="submission" date="2023-02" db="EMBL/GenBank/DDBJ databases">
        <title>LHISI_Scaffold_Assembly.</title>
        <authorList>
            <person name="Stuart O.P."/>
            <person name="Cleave R."/>
            <person name="Magrath M.J.L."/>
            <person name="Mikheyev A.S."/>
        </authorList>
    </citation>
    <scope>NUCLEOTIDE SEQUENCE [LARGE SCALE GENOMIC DNA]</scope>
    <source>
        <strain evidence="2">Daus_M_001</strain>
        <tissue evidence="2">Leg muscle</tissue>
    </source>
</reference>
<proteinExistence type="predicted"/>
<gene>
    <name evidence="2" type="ORF">PR048_028163</name>
</gene>
<accession>A0ABQ9GII1</accession>